<protein>
    <submittedName>
        <fullName evidence="1">Uncharacterized protein</fullName>
    </submittedName>
</protein>
<dbReference type="Proteomes" id="UP000324222">
    <property type="component" value="Unassembled WGS sequence"/>
</dbReference>
<evidence type="ECO:0000313" key="1">
    <source>
        <dbReference type="EMBL" id="MPC41539.1"/>
    </source>
</evidence>
<accession>A0A5B7F8J0</accession>
<proteinExistence type="predicted"/>
<comment type="caution">
    <text evidence="1">The sequence shown here is derived from an EMBL/GenBank/DDBJ whole genome shotgun (WGS) entry which is preliminary data.</text>
</comment>
<dbReference type="AlphaFoldDB" id="A0A5B7F8J0"/>
<evidence type="ECO:0000313" key="2">
    <source>
        <dbReference type="Proteomes" id="UP000324222"/>
    </source>
</evidence>
<sequence length="203" mass="22495">MDKDEQLFSPASPFNSSRERIQKLAYGFGREHQPSLLEETSNQLQQKASLHISEHCTGSSWKRSEEALQVSYSTSDLQGEVSYKPDPTIFCLYAKTRATSSSASSLKEDILAGGVAIRLQSLPPRRQPLLITIRYDVVLVVAYPAGGEERTAGPEAAHDDDDRANDTHCCHAEGDDHCQPEKKEMGVLSLTRQLHRINTPVDS</sequence>
<name>A0A5B7F8J0_PORTR</name>
<keyword evidence="2" id="KW-1185">Reference proteome</keyword>
<gene>
    <name evidence="1" type="ORF">E2C01_035138</name>
</gene>
<dbReference type="EMBL" id="VSRR010005095">
    <property type="protein sequence ID" value="MPC41539.1"/>
    <property type="molecule type" value="Genomic_DNA"/>
</dbReference>
<organism evidence="1 2">
    <name type="scientific">Portunus trituberculatus</name>
    <name type="common">Swimming crab</name>
    <name type="synonym">Neptunus trituberculatus</name>
    <dbReference type="NCBI Taxonomy" id="210409"/>
    <lineage>
        <taxon>Eukaryota</taxon>
        <taxon>Metazoa</taxon>
        <taxon>Ecdysozoa</taxon>
        <taxon>Arthropoda</taxon>
        <taxon>Crustacea</taxon>
        <taxon>Multicrustacea</taxon>
        <taxon>Malacostraca</taxon>
        <taxon>Eumalacostraca</taxon>
        <taxon>Eucarida</taxon>
        <taxon>Decapoda</taxon>
        <taxon>Pleocyemata</taxon>
        <taxon>Brachyura</taxon>
        <taxon>Eubrachyura</taxon>
        <taxon>Portunoidea</taxon>
        <taxon>Portunidae</taxon>
        <taxon>Portuninae</taxon>
        <taxon>Portunus</taxon>
    </lineage>
</organism>
<reference evidence="1 2" key="1">
    <citation type="submission" date="2019-05" db="EMBL/GenBank/DDBJ databases">
        <title>Another draft genome of Portunus trituberculatus and its Hox gene families provides insights of decapod evolution.</title>
        <authorList>
            <person name="Jeong J.-H."/>
            <person name="Song I."/>
            <person name="Kim S."/>
            <person name="Choi T."/>
            <person name="Kim D."/>
            <person name="Ryu S."/>
            <person name="Kim W."/>
        </authorList>
    </citation>
    <scope>NUCLEOTIDE SEQUENCE [LARGE SCALE GENOMIC DNA]</scope>
    <source>
        <tissue evidence="1">Muscle</tissue>
    </source>
</reference>